<dbReference type="SUPFAM" id="SSF51294">
    <property type="entry name" value="Hedgehog/intein (Hint) domain"/>
    <property type="match status" value="1"/>
</dbReference>
<protein>
    <submittedName>
        <fullName evidence="8">DNRLRE domain-containing protein</fullName>
    </submittedName>
</protein>
<dbReference type="InterPro" id="IPR050708">
    <property type="entry name" value="T6SS_VgrG/RHS"/>
</dbReference>
<dbReference type="GO" id="GO:0008270">
    <property type="term" value="F:zinc ion binding"/>
    <property type="evidence" value="ECO:0007669"/>
    <property type="project" value="InterPro"/>
</dbReference>
<dbReference type="Pfam" id="PF01844">
    <property type="entry name" value="HNH"/>
    <property type="match status" value="1"/>
</dbReference>
<dbReference type="SUPFAM" id="SSF81296">
    <property type="entry name" value="E set domains"/>
    <property type="match status" value="2"/>
</dbReference>
<feature type="domain" description="IPT/TIG" evidence="7">
    <location>
        <begin position="1730"/>
        <end position="1811"/>
    </location>
</feature>
<dbReference type="NCBIfam" id="TIGR01643">
    <property type="entry name" value="YD_repeat_2x"/>
    <property type="match status" value="2"/>
</dbReference>
<dbReference type="InterPro" id="IPR056823">
    <property type="entry name" value="TEN-like_YD-shell"/>
</dbReference>
<dbReference type="InterPro" id="IPR055372">
    <property type="entry name" value="CBM96"/>
</dbReference>
<dbReference type="GO" id="GO:0005975">
    <property type="term" value="P:carbohydrate metabolic process"/>
    <property type="evidence" value="ECO:0007669"/>
    <property type="project" value="UniProtKB-ARBA"/>
</dbReference>
<dbReference type="InterPro" id="IPR002711">
    <property type="entry name" value="HNH"/>
</dbReference>
<dbReference type="Pfam" id="PF13517">
    <property type="entry name" value="FG-GAP_3"/>
    <property type="match status" value="3"/>
</dbReference>
<dbReference type="Gene3D" id="2.40.128.340">
    <property type="match status" value="1"/>
</dbReference>
<dbReference type="Gene3D" id="2.170.16.10">
    <property type="entry name" value="Hedgehog/Intein (Hint) domain"/>
    <property type="match status" value="1"/>
</dbReference>
<dbReference type="CDD" id="cd00085">
    <property type="entry name" value="HNHc"/>
    <property type="match status" value="1"/>
</dbReference>
<feature type="compositionally biased region" description="Low complexity" evidence="5">
    <location>
        <begin position="25"/>
        <end position="37"/>
    </location>
</feature>
<organism evidence="8 9">
    <name type="scientific">Amycolatopsis iheyensis</name>
    <dbReference type="NCBI Taxonomy" id="2945988"/>
    <lineage>
        <taxon>Bacteria</taxon>
        <taxon>Bacillati</taxon>
        <taxon>Actinomycetota</taxon>
        <taxon>Actinomycetes</taxon>
        <taxon>Pseudonocardiales</taxon>
        <taxon>Pseudonocardiaceae</taxon>
        <taxon>Amycolatopsis</taxon>
    </lineage>
</organism>
<keyword evidence="9" id="KW-1185">Reference proteome</keyword>
<keyword evidence="3" id="KW-0732">Signal</keyword>
<dbReference type="EMBL" id="JAMXQV010000034">
    <property type="protein sequence ID" value="MCR6489622.1"/>
    <property type="molecule type" value="Genomic_DNA"/>
</dbReference>
<gene>
    <name evidence="8" type="ORF">M8542_43085</name>
</gene>
<dbReference type="SUPFAM" id="SSF69318">
    <property type="entry name" value="Integrin alpha N-terminal domain"/>
    <property type="match status" value="1"/>
</dbReference>
<dbReference type="GO" id="GO:0004519">
    <property type="term" value="F:endonuclease activity"/>
    <property type="evidence" value="ECO:0007669"/>
    <property type="project" value="InterPro"/>
</dbReference>
<feature type="compositionally biased region" description="Pro residues" evidence="5">
    <location>
        <begin position="2589"/>
        <end position="2599"/>
    </location>
</feature>
<dbReference type="InterPro" id="IPR003615">
    <property type="entry name" value="HNH_nuc"/>
</dbReference>
<dbReference type="InterPro" id="IPR022385">
    <property type="entry name" value="Rhs_assc_core"/>
</dbReference>
<name>A0A9X2SP21_9PSEU</name>
<dbReference type="CDD" id="cd00081">
    <property type="entry name" value="Hint"/>
    <property type="match status" value="1"/>
</dbReference>
<dbReference type="Gene3D" id="2.130.10.130">
    <property type="entry name" value="Integrin alpha, N-terminal"/>
    <property type="match status" value="1"/>
</dbReference>
<dbReference type="NCBIfam" id="NF033679">
    <property type="entry name" value="DNRLRE_dom"/>
    <property type="match status" value="2"/>
</dbReference>
<evidence type="ECO:0000313" key="8">
    <source>
        <dbReference type="EMBL" id="MCR6489622.1"/>
    </source>
</evidence>
<dbReference type="InterPro" id="IPR028994">
    <property type="entry name" value="Integrin_alpha_N"/>
</dbReference>
<dbReference type="InterPro" id="IPR006530">
    <property type="entry name" value="YD"/>
</dbReference>
<dbReference type="Pfam" id="PF07591">
    <property type="entry name" value="PT-HINT"/>
    <property type="match status" value="1"/>
</dbReference>
<evidence type="ECO:0000313" key="9">
    <source>
        <dbReference type="Proteomes" id="UP001144096"/>
    </source>
</evidence>
<comment type="subcellular location">
    <subcellularLocation>
        <location evidence="1">Secreted</location>
    </subcellularLocation>
</comment>
<dbReference type="InterPro" id="IPR013783">
    <property type="entry name" value="Ig-like_fold"/>
</dbReference>
<dbReference type="InterPro" id="IPR014756">
    <property type="entry name" value="Ig_E-set"/>
</dbReference>
<dbReference type="RefSeq" id="WP_257926185.1">
    <property type="nucleotide sequence ID" value="NZ_JAMXQV010000034.1"/>
</dbReference>
<evidence type="ECO:0000256" key="2">
    <source>
        <dbReference type="ARBA" id="ARBA00022525"/>
    </source>
</evidence>
<keyword evidence="2" id="KW-0964">Secreted</keyword>
<dbReference type="PANTHER" id="PTHR32305:SF15">
    <property type="entry name" value="PROTEIN RHSA-RELATED"/>
    <property type="match status" value="1"/>
</dbReference>
<dbReference type="Pfam" id="PF20148">
    <property type="entry name" value="DUF6531"/>
    <property type="match status" value="1"/>
</dbReference>
<dbReference type="Pfam" id="PF01833">
    <property type="entry name" value="TIG"/>
    <property type="match status" value="2"/>
</dbReference>
<keyword evidence="4" id="KW-0677">Repeat</keyword>
<sequence length="4114" mass="432233">MLSRIVVLALVLALVCVGLPGSSPFGTSGPAPGTAAAKDPGPPKRVRELPDRRTAGARVFELSDGQYEAEVSARAQNYRDGQGAWQPIDTTVRENARDGYVFANDTNAFASRFGNRTDRLTSFALGGTQVELGIDGPARGIEPKVERNSVSYSGAFDGAEVGYQVTPGALKENIVLAAPPKDATYRFTLRLAGVVARAQPDGSIAFFPATSDGPPLYVMPKPFMVDSAPGTKSVHGKSRSDKVTQRVEQRGDKITVVVEADRGWLAAPERAYPVVIDPTIKVETSSNGGQDVQLWSDAPNGNDSGLYQLSVGTDTAGVARSLVAFDTTVVPTGTSLTSAKLRAYYDNELYTGVNDVTVEARRVTAAWNASTATWNNAAGAFAEAGLSPAVKRKGVTNTWSEWDVRNIAQSWVSGTTANQGLLLKSTDETLGRGGAIYLAGDFAYNGDTETFPKLLLTYGRPGATLAPITKTYATGAELAWSPYTDPDPASPNDDIVEYQVHRSVSQVYTPSASTLVTSLAPQASRFVDTTAPVTPDSAPDLGWNAAYYMIAVKTRDGQVIPGATQLTRTPKAGQVRQIFRAGADTTLSATQPNANLNSLTGQPWLQVGNNGATLGKTRTVVKFDGVSAIPPGTTVVDADLSLWGFYSNGSGATFDGHPLAKPFVETEATWNRASAATAWTTPGGDIGTRADFVSGLPDRPTWHIWENAGMVQNWVNTPSANNGFEVKLRDEAGAQQRVLFLSDEASEPMLRPSLAVSYLGSPPAQPAAPVVSSVDYPADGQPHGAAGRPGVFTLKPGNGVAISKFTYQLDSDAQPTEVAATGQLNLTLTPAASGTRKLTVRALTATGYSSAATTYTFVVADAPRHKKVKSDFNGDGKDDVVTFTRADTGDVYVSLSDGTKFVQDGAKWHELFAGSTEIPLTGDFDGDGKADIATFTRGTDAAVWVALSDGTKFAPTPVKWQAHFATGEEIPLVGDFDGDGRDDIASFTRGTDADVWVALSDGTKFAANPVKWHDSFAAGTAMPAAGDVNGDGKDDIVSFTGGDAADVFVALSDGAKFTPSAAKWHDSFAPDAARGAVADVDGDGKDDVVAFTGGQVTVATSTGAAFGAARQWHASFAPGDELPGVGDFTGDGKFDIVSFTRGTTAKVFVAPSDGARFGTGVQWHGHFAVGAEVPRPSIFAAGPGTPAPVPPAAPVVTSADYPDDGQPHGGAGRPGAFVLRPGDTVPIAKFVYQLDTDTQPTETPATGQLSVTLTPGSAGARTLTVRAVTAGGLVSPPSAYTFVVAQPAQPPAAPVVSSADYPADGQPHGAPGREGTFLLKPGSAVPVTGYRWQLDDGGPADVAGTGEVLVKATPATPGQHKLTVRALGAENTVSPVTTFTFVVADPPGGPGAPQVVSADYPAGGAPHGAPGREGTFTFRPTGSTAIAGYRWQLNGGPAAEVAGAGKALVKVTPVTAGTQTLTVRTFTTAGAVSAPTDYVFEVAQLAAPDAPGVSSVDYPNDGRPHGDAGQEGAFTFRPSGTTPVSGFRWQLDDGATTDVPGSGEVTARITPPTGGTHTLTVWALGGAGAASAPAVYTFAVAGAAPTPDLPTVSSTDYPADGQLHGSLAQAGSFTLRSQGAVAADAFRYQLDTDAAPTEVAAGTGTATLSLTPVRSGRRTLTVWAKVTSSGVLSAPAKYTFAVGAPAGPRDYFYDAAGQLAGVTNNSGEAAAYRYDAAGNLEATDRYRADTASIFAVVPARGPIGSTVEIGGTGFSVQATGNQVTFDGVPAQVTAASANRLSVVVPAGTGAGAVKVVAGGRTATSRSPFTVTRGVPAPAISAVSADRADSGDTVTITGTGFDPDPTRNVVLFHQTTARVKQADPGKLVVEVPAAASSGRISVRTPGGQATSAGDFLIAPRGFVIDQLVYGGRIELGRPLDLDIPAGKAAVVLVEGKVGERLHLDLENNTVPVRSAMWMFTPHGGDFARRTMGDPLDLWAGSTLRQDIPVFGANGTYTIVVAPDDNAAGKVRVTASHDLTGDKLTRDGTGVPFTVSVAGQRAEIPFTATAGEWLSFGLTDLSMPANTFDVLVTEPDGREFHTWKASLTEYTPTMVFKAKQTGTFKVGVTFGAGELGAGKVWLSGVIEAGRLAVDGPGTQMKINRPGQSVHMPFTGVKNKPLRFAITENTLRENGRPGYPGGIMVEPDGNQVELRNGTLEIKPLPIRKDGEHDLFMSGWEAVGTGKGWLTSGVEGGTLPVNAQTKVTFDRPGREYWFDYDGVKDKPLRLFARAKSLPGNLTMRVYQPTGGKLVASTFQNTLDIAALPETGRYRIHLDPGFATTGDVTIAASEPQDLGALTLDAPARAVSITVPGQTIAAKFTGQAGQRLTLGLASANIPFSKLKILKPDGNQLDFYSAQYLAGGPTGLDLIALPVAGEYRVLLEPIDDGSIPVAGDLTVALFGEADGGKADIGGAAKTITIARPGQNGKLTFDGTANDVLQLDITRTFPNNTGAYYSLIAPDGTVSPRHSFMSFDRFKMAALKQTGTYTLVFDPAGGVTGTMTVAISKPATAAAVVAGRAPAEPPKPVTPKCVPADPPPPVGKPARGLGAPEAPPVPKPVPAPSDCTPSGGWQPDSANLAGADWSTRYDPQPVRDRPLQFPVGFTGVVGQVRSTTGQVLTGVTVSAAGHHVPTDEQGKFALTDLAAGHVVLRVDGRTAVNTGGRPFGAFDIGVDLQGGQMLVLPYTVFLPEIDAAATVRVPSPTTKETVLTTKAIPGLEVRLPAGTVVRDADGNVATELSLTPIPIDRPPFPLPPTKVPVYFTVQPGGGYLFPEGATIVYPNYTKEPPGTRTQFWNYDPDGKGWHIYGYGTVSPDGKQIVPDPSVRFYRLTGAMTAVPGMNPPRFAPRPNGARVGDPVDPSTGLLVDETVDMVVDDIAPIEIKRTYQQGDTDIRAFGVGTSFNYGLYPWSPGIIGQFTFQEFDLVQPDGSKIHYRRTSPGKDYAGAVFKADPTPTRFDGSVVRWVDSGWDVTLRDGTVMVIGEEAPLQEIRDKFGNTTTLTRATAPPGTDGKVRANGPVTQITSPSGRWVRFTYDEANPPRVASIEDNLGRRVSYTYDPTGHLESVRGLGGGISRYTWENGLLKTITDGRGIRFLLNEYDAKGRVKQQTAADDGVTKFDYVESGDAIVETRVTDPRGHVRRFTFNAAGAVLTDTKAFGTALAATTTNEYEADGVRLKSSTDPLNRKTSYVYDANGQVKEQTVLAGTADARTEKFERNGPHGELTKHTDSYNKDTIYGLDARGVVQTVTDPLNRKTTYVTNEKGLVTKVTDPADKSSTTDYLGADPIRTTDQLGRVSTTGFDSAGRAVLTADPRGAVTETTYTAADEVASATDPLGRTMSYEYDPNGNRTKVTDARDGQTVFEYDRMDRVHLITDPLGGLEEVKYDENGNEKKRTTPRGVVTEHDYDDLDRRQETRFGTESTTKFGYDLAGRLKRTEDSVAGVATTEYDGFDRIKAETTPSGSVSYDYSPTVRDRTMTIPGRAPVRHVYDAVGDLAEVRQNGVTVSTIGRDRNGRPERVGAPGGGISQTYAYDDAGQTRTITYRAGTTVLGDLAYGYDAAGQPIRTTGSYSRSVLPEQFGQAVYDKANRIRAIGATPVSYDPDGNLLSDGSASFTWNARGQLATQTAPGLTASFAYGADGRRQSRTINGVTTSYLYDGVNPVQEKVAGGATATVTSTGVDGFQLRESGGVTRRYLSDGLGSTLGLVDDAGAGATYSYEPFGRTYVSGDDGGNPFRYTGREDDGTGLYYNRARYYSPGLQRFLSEDPIGFDGGSNLYGYVGNQPNALVDPMGTKPANSCPMNSFTPGTPVRMGDGTSKPIAEVKLGDKVLATDPVTGRTEERVVTATIVGEGLKHLVDLSIDTDRDGTGDSALTATDGHPFWVVAAGEWREARDLRPGDLLRTSAGTFVKVTAVAQRTAAQRVHNLTVDELHTYYVVAGQTPVLVHNINSPNPNACGPNGEPIYDIPGGSSGGTGAGNGIPKSMRKDYNIGAQADPAKDIPLCSYCRTNNANAVDHVYPRSKGGDLTDPNTTPICTFCNSSKRDRVAPLNPPPGYSGWWPPPWWPSNMKATVGTPIWIP</sequence>
<dbReference type="SMART" id="SM00306">
    <property type="entry name" value="HintN"/>
    <property type="match status" value="1"/>
</dbReference>
<feature type="region of interest" description="Disordered" evidence="5">
    <location>
        <begin position="25"/>
        <end position="48"/>
    </location>
</feature>
<dbReference type="InterPro" id="IPR031325">
    <property type="entry name" value="RHS_repeat"/>
</dbReference>
<reference evidence="8" key="1">
    <citation type="submission" date="2022-06" db="EMBL/GenBank/DDBJ databases">
        <title>Amycolatopsis iheyaensis sp. nov., a new species of the genus Amycolatopsis isolated from soil in Iheya island, Japan.</title>
        <authorList>
            <person name="Ngamcharungchit C."/>
            <person name="Kanto H."/>
            <person name="Take A."/>
            <person name="Intra B."/>
            <person name="Matsumoto A."/>
            <person name="Panbangred W."/>
            <person name="Inahashi Y."/>
        </authorList>
    </citation>
    <scope>NUCLEOTIDE SEQUENCE</scope>
    <source>
        <strain evidence="8">OK19-0408</strain>
    </source>
</reference>
<dbReference type="Proteomes" id="UP001144096">
    <property type="component" value="Unassembled WGS sequence"/>
</dbReference>
<evidence type="ECO:0000256" key="3">
    <source>
        <dbReference type="ARBA" id="ARBA00022729"/>
    </source>
</evidence>
<dbReference type="Pfam" id="PF25023">
    <property type="entry name" value="TEN_YD-shell"/>
    <property type="match status" value="1"/>
</dbReference>
<feature type="region of interest" description="Disordered" evidence="5">
    <location>
        <begin position="2559"/>
        <end position="2609"/>
    </location>
</feature>
<dbReference type="Gene3D" id="2.180.10.10">
    <property type="entry name" value="RHS repeat-associated core"/>
    <property type="match status" value="3"/>
</dbReference>
<dbReference type="SMART" id="SM00429">
    <property type="entry name" value="IPT"/>
    <property type="match status" value="2"/>
</dbReference>
<dbReference type="PANTHER" id="PTHR32305">
    <property type="match status" value="1"/>
</dbReference>
<evidence type="ECO:0000259" key="6">
    <source>
        <dbReference type="SMART" id="SM00306"/>
    </source>
</evidence>
<dbReference type="GO" id="GO:0005576">
    <property type="term" value="C:extracellular region"/>
    <property type="evidence" value="ECO:0007669"/>
    <property type="project" value="UniProtKB-SubCell"/>
</dbReference>
<feature type="domain" description="Hint" evidence="6">
    <location>
        <begin position="3836"/>
        <end position="3940"/>
    </location>
</feature>
<feature type="domain" description="IPT/TIG" evidence="7">
    <location>
        <begin position="1816"/>
        <end position="1897"/>
    </location>
</feature>
<evidence type="ECO:0000259" key="7">
    <source>
        <dbReference type="SMART" id="SM00429"/>
    </source>
</evidence>
<dbReference type="GO" id="GO:0003676">
    <property type="term" value="F:nucleic acid binding"/>
    <property type="evidence" value="ECO:0007669"/>
    <property type="project" value="InterPro"/>
</dbReference>
<dbReference type="InterPro" id="IPR045351">
    <property type="entry name" value="DUF6531"/>
</dbReference>
<dbReference type="NCBIfam" id="TIGR03696">
    <property type="entry name" value="Rhs_assc_core"/>
    <property type="match status" value="1"/>
</dbReference>
<dbReference type="Pfam" id="PF24517">
    <property type="entry name" value="CBM96"/>
    <property type="match status" value="1"/>
</dbReference>
<dbReference type="PRINTS" id="PR00394">
    <property type="entry name" value="RHSPROTEIN"/>
</dbReference>
<proteinExistence type="predicted"/>
<dbReference type="InterPro" id="IPR013517">
    <property type="entry name" value="FG-GAP"/>
</dbReference>
<comment type="caution">
    <text evidence="8">The sequence shown here is derived from an EMBL/GenBank/DDBJ whole genome shotgun (WGS) entry which is preliminary data.</text>
</comment>
<accession>A0A9X2SP21</accession>
<dbReference type="Gene3D" id="2.60.40.10">
    <property type="entry name" value="Immunoglobulins"/>
    <property type="match status" value="2"/>
</dbReference>
<dbReference type="Gene3D" id="1.10.30.50">
    <property type="match status" value="1"/>
</dbReference>
<dbReference type="InterPro" id="IPR003587">
    <property type="entry name" value="Hint_dom_N"/>
</dbReference>
<evidence type="ECO:0000256" key="5">
    <source>
        <dbReference type="SAM" id="MobiDB-lite"/>
    </source>
</evidence>
<dbReference type="Pfam" id="PF05593">
    <property type="entry name" value="RHS_repeat"/>
    <property type="match status" value="2"/>
</dbReference>
<dbReference type="InterPro" id="IPR036844">
    <property type="entry name" value="Hint_dom_sf"/>
</dbReference>
<evidence type="ECO:0000256" key="1">
    <source>
        <dbReference type="ARBA" id="ARBA00004613"/>
    </source>
</evidence>
<dbReference type="InterPro" id="IPR002909">
    <property type="entry name" value="IPT_dom"/>
</dbReference>
<evidence type="ECO:0000256" key="4">
    <source>
        <dbReference type="ARBA" id="ARBA00022737"/>
    </source>
</evidence>